<evidence type="ECO:0000313" key="7">
    <source>
        <dbReference type="Proteomes" id="UP001172911"/>
    </source>
</evidence>
<dbReference type="Proteomes" id="UP001172911">
    <property type="component" value="Unassembled WGS sequence"/>
</dbReference>
<dbReference type="PROSITE" id="PS51257">
    <property type="entry name" value="PROKAR_LIPOPROTEIN"/>
    <property type="match status" value="1"/>
</dbReference>
<evidence type="ECO:0000259" key="3">
    <source>
        <dbReference type="Pfam" id="PF25917"/>
    </source>
</evidence>
<dbReference type="PANTHER" id="PTHR30469:SF33">
    <property type="entry name" value="SLR1207 PROTEIN"/>
    <property type="match status" value="1"/>
</dbReference>
<feature type="chain" id="PRO_5043992663" evidence="2">
    <location>
        <begin position="21"/>
        <end position="367"/>
    </location>
</feature>
<protein>
    <submittedName>
        <fullName evidence="6">Efflux RND transporter periplasmic adaptor subunit</fullName>
    </submittedName>
</protein>
<dbReference type="EMBL" id="JARPTC010000002">
    <property type="protein sequence ID" value="MDO7785920.1"/>
    <property type="molecule type" value="Genomic_DNA"/>
</dbReference>
<evidence type="ECO:0000256" key="1">
    <source>
        <dbReference type="ARBA" id="ARBA00009477"/>
    </source>
</evidence>
<dbReference type="SUPFAM" id="SSF111369">
    <property type="entry name" value="HlyD-like secretion proteins"/>
    <property type="match status" value="1"/>
</dbReference>
<dbReference type="GO" id="GO:0015562">
    <property type="term" value="F:efflux transmembrane transporter activity"/>
    <property type="evidence" value="ECO:0007669"/>
    <property type="project" value="TreeGrafter"/>
</dbReference>
<dbReference type="InterPro" id="IPR058625">
    <property type="entry name" value="MdtA-like_BSH"/>
</dbReference>
<dbReference type="Gene3D" id="1.10.287.470">
    <property type="entry name" value="Helix hairpin bin"/>
    <property type="match status" value="1"/>
</dbReference>
<comment type="caution">
    <text evidence="6">The sequence shown here is derived from an EMBL/GenBank/DDBJ whole genome shotgun (WGS) entry which is preliminary data.</text>
</comment>
<dbReference type="Gene3D" id="2.40.420.20">
    <property type="match status" value="1"/>
</dbReference>
<accession>A0AAW7Z958</accession>
<dbReference type="AlphaFoldDB" id="A0AAW7Z958"/>
<evidence type="ECO:0000259" key="5">
    <source>
        <dbReference type="Pfam" id="PF25989"/>
    </source>
</evidence>
<dbReference type="GO" id="GO:1990281">
    <property type="term" value="C:efflux pump complex"/>
    <property type="evidence" value="ECO:0007669"/>
    <property type="project" value="TreeGrafter"/>
</dbReference>
<reference evidence="6" key="2">
    <citation type="submission" date="2023-03" db="EMBL/GenBank/DDBJ databases">
        <authorList>
            <person name="Zhang Z."/>
        </authorList>
    </citation>
    <scope>NUCLEOTIDE SEQUENCE</scope>
    <source>
        <strain evidence="6">DSA</strain>
    </source>
</reference>
<dbReference type="InterPro" id="IPR006143">
    <property type="entry name" value="RND_pump_MFP"/>
</dbReference>
<dbReference type="InterPro" id="IPR058792">
    <property type="entry name" value="Beta-barrel_RND_2"/>
</dbReference>
<reference evidence="6" key="1">
    <citation type="journal article" date="2023" name="J. Hazard. Mater.">
        <title>Anaerobic biodegradation of pyrene and benzo[a]pyrene by a new sulfate-reducing Desulforamulus aquiferis strain DSA.</title>
        <authorList>
            <person name="Zhang Z."/>
            <person name="Sun J."/>
            <person name="Gong X."/>
            <person name="Wang C."/>
            <person name="Wang H."/>
        </authorList>
    </citation>
    <scope>NUCLEOTIDE SEQUENCE</scope>
    <source>
        <strain evidence="6">DSA</strain>
    </source>
</reference>
<gene>
    <name evidence="6" type="ORF">P6N53_01595</name>
</gene>
<sequence length="367" mass="40821">MKTNKWLILIFLLLPLIFTACSTKTVEEDAKSIPVEVMKVETTTIAKDHYTMGKLSASEEVNVSSQARGTVKNVYFNEGNRVSKGVTLYTLDNGDLINDVNLSKGKLDKAVEDAKLKLHDAQTNFKNNEILYQAEAISRSNYDQALLAYNQAKLNYELAEKERDLNYKSLDAAVNDTIIKSPIDGIVSQRNIQPGEMNTTVDFVIVNLSPIVVKTNVSEDLINRISLGDEVKVIIQSGSKDEYSGKVSSINPVGVNNGNIYPVEIQIANDDFILKPGMFAEVYFKLEKAENQIQIPNKTILTRGNEQYVYIIKDNIPLKVPVQKGITNNGFVQIPEGLREGDLLVVKGQEYINENSQVTIINNVSLS</sequence>
<dbReference type="Pfam" id="PF25917">
    <property type="entry name" value="BSH_RND"/>
    <property type="match status" value="1"/>
</dbReference>
<dbReference type="NCBIfam" id="TIGR01730">
    <property type="entry name" value="RND_mfp"/>
    <property type="match status" value="1"/>
</dbReference>
<organism evidence="6 7">
    <name type="scientific">Desulforamulus aquiferis</name>
    <dbReference type="NCBI Taxonomy" id="1397668"/>
    <lineage>
        <taxon>Bacteria</taxon>
        <taxon>Bacillati</taxon>
        <taxon>Bacillota</taxon>
        <taxon>Clostridia</taxon>
        <taxon>Eubacteriales</taxon>
        <taxon>Peptococcaceae</taxon>
        <taxon>Desulforamulus</taxon>
    </lineage>
</organism>
<name>A0AAW7Z958_9FIRM</name>
<dbReference type="Gene3D" id="2.40.50.100">
    <property type="match status" value="1"/>
</dbReference>
<proteinExistence type="inferred from homology"/>
<feature type="signal peptide" evidence="2">
    <location>
        <begin position="1"/>
        <end position="20"/>
    </location>
</feature>
<evidence type="ECO:0000256" key="2">
    <source>
        <dbReference type="SAM" id="SignalP"/>
    </source>
</evidence>
<dbReference type="PANTHER" id="PTHR30469">
    <property type="entry name" value="MULTIDRUG RESISTANCE PROTEIN MDTA"/>
    <property type="match status" value="1"/>
</dbReference>
<feature type="domain" description="Multidrug resistance protein MdtA-like barrel-sandwich hybrid" evidence="3">
    <location>
        <begin position="60"/>
        <end position="199"/>
    </location>
</feature>
<dbReference type="Gene3D" id="2.40.30.170">
    <property type="match status" value="1"/>
</dbReference>
<comment type="similarity">
    <text evidence="1">Belongs to the membrane fusion protein (MFP) (TC 8.A.1) family.</text>
</comment>
<dbReference type="InterPro" id="IPR058637">
    <property type="entry name" value="YknX-like_C"/>
</dbReference>
<dbReference type="RefSeq" id="WP_304540615.1">
    <property type="nucleotide sequence ID" value="NZ_JARPTC010000002.1"/>
</dbReference>
<feature type="domain" description="YknX-like C-terminal permuted SH3-like" evidence="5">
    <location>
        <begin position="293"/>
        <end position="359"/>
    </location>
</feature>
<evidence type="ECO:0000313" key="6">
    <source>
        <dbReference type="EMBL" id="MDO7785920.1"/>
    </source>
</evidence>
<feature type="domain" description="CusB-like beta-barrel" evidence="4">
    <location>
        <begin position="213"/>
        <end position="285"/>
    </location>
</feature>
<keyword evidence="2" id="KW-0732">Signal</keyword>
<keyword evidence="7" id="KW-1185">Reference proteome</keyword>
<dbReference type="Pfam" id="PF25989">
    <property type="entry name" value="YknX_C"/>
    <property type="match status" value="1"/>
</dbReference>
<evidence type="ECO:0000259" key="4">
    <source>
        <dbReference type="Pfam" id="PF25954"/>
    </source>
</evidence>
<dbReference type="Pfam" id="PF25954">
    <property type="entry name" value="Beta-barrel_RND_2"/>
    <property type="match status" value="1"/>
</dbReference>